<dbReference type="KEGG" id="ela:UCREL1_1508"/>
<dbReference type="STRING" id="1287681.M7TNG7"/>
<dbReference type="Proteomes" id="UP000012174">
    <property type="component" value="Unassembled WGS sequence"/>
</dbReference>
<evidence type="ECO:0000313" key="1">
    <source>
        <dbReference type="EMBL" id="EMR71451.1"/>
    </source>
</evidence>
<sequence length="190" mass="21058">MCSHGQVVYLTMTGREYLEHINTAIARFDMVYVGAAVIRKIEAGSKPEILLVRRPLDAEYFPGIFEIPSGKVEETGAFLEGALMRVVLETCNLQVSNVLHTLPDITYDVEEKVTNPDGTEETIKHPVIQLNYVVEVKDDEDLRCNPATYIQPSWYNDTMLEAGNIAEMKAINNSIADSTAESTSGSTAEQ</sequence>
<proteinExistence type="predicted"/>
<protein>
    <submittedName>
        <fullName evidence="1">Putative adp-ribose pyrophosphatase protein</fullName>
    </submittedName>
</protein>
<dbReference type="SUPFAM" id="SSF55811">
    <property type="entry name" value="Nudix"/>
    <property type="match status" value="1"/>
</dbReference>
<dbReference type="eggNOG" id="ENOG502STAY">
    <property type="taxonomic scope" value="Eukaryota"/>
</dbReference>
<dbReference type="EMBL" id="KB705643">
    <property type="protein sequence ID" value="EMR71451.1"/>
    <property type="molecule type" value="Genomic_DNA"/>
</dbReference>
<organism evidence="1 2">
    <name type="scientific">Eutypa lata (strain UCR-EL1)</name>
    <name type="common">Grapevine dieback disease fungus</name>
    <name type="synonym">Eutypa armeniacae</name>
    <dbReference type="NCBI Taxonomy" id="1287681"/>
    <lineage>
        <taxon>Eukaryota</taxon>
        <taxon>Fungi</taxon>
        <taxon>Dikarya</taxon>
        <taxon>Ascomycota</taxon>
        <taxon>Pezizomycotina</taxon>
        <taxon>Sordariomycetes</taxon>
        <taxon>Xylariomycetidae</taxon>
        <taxon>Xylariales</taxon>
        <taxon>Diatrypaceae</taxon>
        <taxon>Eutypa</taxon>
    </lineage>
</organism>
<name>M7TNG7_EUTLA</name>
<gene>
    <name evidence="1" type="ORF">UCREL1_1508</name>
</gene>
<dbReference type="Gene3D" id="3.90.79.10">
    <property type="entry name" value="Nucleoside Triphosphate Pyrophosphohydrolase"/>
    <property type="match status" value="1"/>
</dbReference>
<dbReference type="AlphaFoldDB" id="M7TNG7"/>
<evidence type="ECO:0000313" key="2">
    <source>
        <dbReference type="Proteomes" id="UP000012174"/>
    </source>
</evidence>
<keyword evidence="2" id="KW-1185">Reference proteome</keyword>
<accession>M7TNG7</accession>
<dbReference type="OrthoDB" id="276276at2759"/>
<reference evidence="2" key="1">
    <citation type="journal article" date="2013" name="Genome Announc.">
        <title>Draft genome sequence of the grapevine dieback fungus Eutypa lata UCR-EL1.</title>
        <authorList>
            <person name="Blanco-Ulate B."/>
            <person name="Rolshausen P.E."/>
            <person name="Cantu D."/>
        </authorList>
    </citation>
    <scope>NUCLEOTIDE SEQUENCE [LARGE SCALE GENOMIC DNA]</scope>
    <source>
        <strain evidence="2">UCR-EL1</strain>
    </source>
</reference>
<dbReference type="OMA" id="VFRIDAM"/>
<dbReference type="HOGENOM" id="CLU_1427986_0_0_1"/>
<dbReference type="InterPro" id="IPR015797">
    <property type="entry name" value="NUDIX_hydrolase-like_dom_sf"/>
</dbReference>